<dbReference type="CDD" id="cd02966">
    <property type="entry name" value="TlpA_like_family"/>
    <property type="match status" value="1"/>
</dbReference>
<evidence type="ECO:0000259" key="5">
    <source>
        <dbReference type="PROSITE" id="PS51352"/>
    </source>
</evidence>
<keyword evidence="2" id="KW-0201">Cytochrome c-type biogenesis</keyword>
<dbReference type="Pfam" id="PF08534">
    <property type="entry name" value="Redoxin"/>
    <property type="match status" value="1"/>
</dbReference>
<dbReference type="AlphaFoldDB" id="A0A848QJS2"/>
<feature type="domain" description="Thioredoxin" evidence="5">
    <location>
        <begin position="71"/>
        <end position="213"/>
    </location>
</feature>
<protein>
    <submittedName>
        <fullName evidence="6">TlpA family protein disulfide reductase</fullName>
    </submittedName>
</protein>
<dbReference type="Gene3D" id="3.40.30.10">
    <property type="entry name" value="Glutaredoxin"/>
    <property type="match status" value="1"/>
</dbReference>
<dbReference type="InterPro" id="IPR050553">
    <property type="entry name" value="Thioredoxin_ResA/DsbE_sf"/>
</dbReference>
<dbReference type="EMBL" id="JABCRE010000002">
    <property type="protein sequence ID" value="NMW30847.1"/>
    <property type="molecule type" value="Genomic_DNA"/>
</dbReference>
<reference evidence="6 7" key="1">
    <citation type="submission" date="2020-04" db="EMBL/GenBank/DDBJ databases">
        <authorList>
            <person name="Liu A."/>
        </authorList>
    </citation>
    <scope>NUCLEOTIDE SEQUENCE [LARGE SCALE GENOMIC DNA]</scope>
    <source>
        <strain evidence="6 7">RZ02</strain>
    </source>
</reference>
<dbReference type="Proteomes" id="UP000561181">
    <property type="component" value="Unassembled WGS sequence"/>
</dbReference>
<evidence type="ECO:0000313" key="6">
    <source>
        <dbReference type="EMBL" id="NMW30847.1"/>
    </source>
</evidence>
<keyword evidence="3" id="KW-1015">Disulfide bond</keyword>
<evidence type="ECO:0000256" key="3">
    <source>
        <dbReference type="ARBA" id="ARBA00023157"/>
    </source>
</evidence>
<dbReference type="InterPro" id="IPR036249">
    <property type="entry name" value="Thioredoxin-like_sf"/>
</dbReference>
<dbReference type="PANTHER" id="PTHR42852:SF6">
    <property type="entry name" value="THIOL:DISULFIDE INTERCHANGE PROTEIN DSBE"/>
    <property type="match status" value="1"/>
</dbReference>
<dbReference type="InterPro" id="IPR013766">
    <property type="entry name" value="Thioredoxin_domain"/>
</dbReference>
<name>A0A848QJS2_9SPHN</name>
<keyword evidence="4" id="KW-0676">Redox-active center</keyword>
<dbReference type="PROSITE" id="PS51352">
    <property type="entry name" value="THIOREDOXIN_2"/>
    <property type="match status" value="1"/>
</dbReference>
<dbReference type="InterPro" id="IPR013740">
    <property type="entry name" value="Redoxin"/>
</dbReference>
<dbReference type="PROSITE" id="PS00194">
    <property type="entry name" value="THIOREDOXIN_1"/>
    <property type="match status" value="1"/>
</dbReference>
<comment type="caution">
    <text evidence="6">The sequence shown here is derived from an EMBL/GenBank/DDBJ whole genome shotgun (WGS) entry which is preliminary data.</text>
</comment>
<keyword evidence="7" id="KW-1185">Reference proteome</keyword>
<comment type="subcellular location">
    <subcellularLocation>
        <location evidence="1">Cell envelope</location>
    </subcellularLocation>
</comment>
<organism evidence="6 7">
    <name type="scientific">Pontixanthobacter rizhaonensis</name>
    <dbReference type="NCBI Taxonomy" id="2730337"/>
    <lineage>
        <taxon>Bacteria</taxon>
        <taxon>Pseudomonadati</taxon>
        <taxon>Pseudomonadota</taxon>
        <taxon>Alphaproteobacteria</taxon>
        <taxon>Sphingomonadales</taxon>
        <taxon>Erythrobacteraceae</taxon>
        <taxon>Pontixanthobacter</taxon>
    </lineage>
</organism>
<gene>
    <name evidence="6" type="ORF">HKD42_02085</name>
</gene>
<proteinExistence type="predicted"/>
<dbReference type="GO" id="GO:0017004">
    <property type="term" value="P:cytochrome complex assembly"/>
    <property type="evidence" value="ECO:0007669"/>
    <property type="project" value="UniProtKB-KW"/>
</dbReference>
<evidence type="ECO:0000256" key="2">
    <source>
        <dbReference type="ARBA" id="ARBA00022748"/>
    </source>
</evidence>
<dbReference type="GO" id="GO:0015036">
    <property type="term" value="F:disulfide oxidoreductase activity"/>
    <property type="evidence" value="ECO:0007669"/>
    <property type="project" value="UniProtKB-ARBA"/>
</dbReference>
<dbReference type="GO" id="GO:0030313">
    <property type="term" value="C:cell envelope"/>
    <property type="evidence" value="ECO:0007669"/>
    <property type="project" value="UniProtKB-SubCell"/>
</dbReference>
<dbReference type="InterPro" id="IPR017937">
    <property type="entry name" value="Thioredoxin_CS"/>
</dbReference>
<dbReference type="SUPFAM" id="SSF52833">
    <property type="entry name" value="Thioredoxin-like"/>
    <property type="match status" value="1"/>
</dbReference>
<evidence type="ECO:0000256" key="4">
    <source>
        <dbReference type="ARBA" id="ARBA00023284"/>
    </source>
</evidence>
<evidence type="ECO:0000313" key="7">
    <source>
        <dbReference type="Proteomes" id="UP000561181"/>
    </source>
</evidence>
<sequence length="213" mass="22741">MIALGPSANLPPHIWLEPAVLLPSSLTKTAFMLAGLSLALSACDREAAVPAQEQAGLDGQKQSLSGVIDDSRAGSLMPAINVTDPAGNQLNLGALQGTPVLVNLWATWCAPCVVEMPMLDELAGDMDGELRVLTVSQDLQGAKQVQPFFAKMQFENLEPWMDPENQFGFALESGVLPTTVLYDGSGQEIWRVVGEYDWSSAETQEAIRAALAS</sequence>
<evidence type="ECO:0000256" key="1">
    <source>
        <dbReference type="ARBA" id="ARBA00004196"/>
    </source>
</evidence>
<accession>A0A848QJS2</accession>
<dbReference type="PANTHER" id="PTHR42852">
    <property type="entry name" value="THIOL:DISULFIDE INTERCHANGE PROTEIN DSBE"/>
    <property type="match status" value="1"/>
</dbReference>